<dbReference type="GO" id="GO:0008782">
    <property type="term" value="F:adenosylhomocysteine nucleosidase activity"/>
    <property type="evidence" value="ECO:0007669"/>
    <property type="project" value="UniProtKB-EC"/>
</dbReference>
<comment type="catalytic activity">
    <reaction evidence="6">
        <text>5'-deoxyadenosine + H2O = 5-deoxy-D-ribose + adenine</text>
        <dbReference type="Rhea" id="RHEA:29859"/>
        <dbReference type="ChEBI" id="CHEBI:15377"/>
        <dbReference type="ChEBI" id="CHEBI:16708"/>
        <dbReference type="ChEBI" id="CHEBI:17319"/>
        <dbReference type="ChEBI" id="CHEBI:149540"/>
        <dbReference type="EC" id="3.2.2.9"/>
    </reaction>
    <physiologicalReaction direction="left-to-right" evidence="6">
        <dbReference type="Rhea" id="RHEA:29860"/>
    </physiologicalReaction>
</comment>
<dbReference type="InterPro" id="IPR000845">
    <property type="entry name" value="Nucleoside_phosphorylase_d"/>
</dbReference>
<dbReference type="NCBIfam" id="TIGR01704">
    <property type="entry name" value="MTA_SAH-Nsdase"/>
    <property type="match status" value="1"/>
</dbReference>
<dbReference type="UniPathway" id="UPA00904">
    <property type="reaction ID" value="UER00871"/>
</dbReference>
<evidence type="ECO:0000256" key="5">
    <source>
        <dbReference type="ARBA" id="ARBA00023167"/>
    </source>
</evidence>
<name>A0A1L8SRT9_9ENTE</name>
<dbReference type="NCBIfam" id="NF004079">
    <property type="entry name" value="PRK05584.1"/>
    <property type="match status" value="1"/>
</dbReference>
<evidence type="ECO:0000313" key="9">
    <source>
        <dbReference type="Proteomes" id="UP000183700"/>
    </source>
</evidence>
<keyword evidence="3" id="KW-0028">Amino-acid biosynthesis</keyword>
<dbReference type="OrthoDB" id="9792278at2"/>
<evidence type="ECO:0000256" key="2">
    <source>
        <dbReference type="ARBA" id="ARBA00011974"/>
    </source>
</evidence>
<dbReference type="GO" id="GO:0005829">
    <property type="term" value="C:cytosol"/>
    <property type="evidence" value="ECO:0007669"/>
    <property type="project" value="TreeGrafter"/>
</dbReference>
<keyword evidence="5" id="KW-0486">Methionine biosynthesis</keyword>
<dbReference type="InterPro" id="IPR010049">
    <property type="entry name" value="MTA_SAH_Nsdase"/>
</dbReference>
<evidence type="ECO:0000256" key="3">
    <source>
        <dbReference type="ARBA" id="ARBA00022605"/>
    </source>
</evidence>
<dbReference type="Proteomes" id="UP000183700">
    <property type="component" value="Unassembled WGS sequence"/>
</dbReference>
<dbReference type="GO" id="GO:0008930">
    <property type="term" value="F:methylthioadenosine nucleosidase activity"/>
    <property type="evidence" value="ECO:0007669"/>
    <property type="project" value="InterPro"/>
</dbReference>
<dbReference type="PANTHER" id="PTHR46832:SF1">
    <property type="entry name" value="5'-METHYLTHIOADENOSINE_S-ADENOSYLHOMOCYSTEINE NUCLEOSIDASE"/>
    <property type="match status" value="1"/>
</dbReference>
<dbReference type="GO" id="GO:0019284">
    <property type="term" value="P:L-methionine salvage from S-adenosylmethionine"/>
    <property type="evidence" value="ECO:0007669"/>
    <property type="project" value="TreeGrafter"/>
</dbReference>
<evidence type="ECO:0000256" key="4">
    <source>
        <dbReference type="ARBA" id="ARBA00022801"/>
    </source>
</evidence>
<proteinExistence type="predicted"/>
<comment type="caution">
    <text evidence="8">The sequence shown here is derived from an EMBL/GenBank/DDBJ whole genome shotgun (WGS) entry which is preliminary data.</text>
</comment>
<dbReference type="InterPro" id="IPR035994">
    <property type="entry name" value="Nucleoside_phosphorylase_sf"/>
</dbReference>
<comment type="pathway">
    <text evidence="1">Amino-acid biosynthesis; L-methionine biosynthesis via salvage pathway; S-methyl-5-thio-alpha-D-ribose 1-phosphate from S-methyl-5'-thioadenosine (hydrolase route): step 1/2.</text>
</comment>
<protein>
    <recommendedName>
        <fullName evidence="2">adenosylhomocysteine nucleosidase</fullName>
        <ecNumber evidence="2">3.2.2.9</ecNumber>
    </recommendedName>
</protein>
<dbReference type="EC" id="3.2.2.9" evidence="2"/>
<evidence type="ECO:0000256" key="1">
    <source>
        <dbReference type="ARBA" id="ARBA00004945"/>
    </source>
</evidence>
<evidence type="ECO:0000313" key="8">
    <source>
        <dbReference type="EMBL" id="OJG34562.1"/>
    </source>
</evidence>
<dbReference type="EMBL" id="JXKM01000013">
    <property type="protein sequence ID" value="OJG34562.1"/>
    <property type="molecule type" value="Genomic_DNA"/>
</dbReference>
<dbReference type="CDD" id="cd09008">
    <property type="entry name" value="MTAN"/>
    <property type="match status" value="1"/>
</dbReference>
<dbReference type="GO" id="GO:0009164">
    <property type="term" value="P:nucleoside catabolic process"/>
    <property type="evidence" value="ECO:0007669"/>
    <property type="project" value="InterPro"/>
</dbReference>
<sequence length="230" mass="24268">MKIGIIGAMEPEVKALRESLGHPVSWEQSGALFISGSLGNHEVIVVQSGIGKVLASITTSVLIQQYKVNMVINTGTAGGIGTGLAVGDIVIADKVAYFDVDATTFGYHIGQVPGMPLYFESSTYLKSEMLEASKKMNQQAQVGLVVSGDSFVSSASKIYEIKAAFPDALAVEMEGAAIGHTAAQFGIPFLIVRAISDTADGEATETHEEFVNRTGTLSAQLVTEFVNHLV</sequence>
<reference evidence="8 9" key="1">
    <citation type="submission" date="2014-12" db="EMBL/GenBank/DDBJ databases">
        <title>Draft genome sequences of 29 type strains of Enterococci.</title>
        <authorList>
            <person name="Zhong Z."/>
            <person name="Sun Z."/>
            <person name="Liu W."/>
            <person name="Zhang W."/>
            <person name="Zhang H."/>
        </authorList>
    </citation>
    <scope>NUCLEOTIDE SEQUENCE [LARGE SCALE GENOMIC DNA]</scope>
    <source>
        <strain evidence="8 9">DSM 22802</strain>
    </source>
</reference>
<organism evidence="8 9">
    <name type="scientific">Enterococcus devriesei</name>
    <dbReference type="NCBI Taxonomy" id="319970"/>
    <lineage>
        <taxon>Bacteria</taxon>
        <taxon>Bacillati</taxon>
        <taxon>Bacillota</taxon>
        <taxon>Bacilli</taxon>
        <taxon>Lactobacillales</taxon>
        <taxon>Enterococcaceae</taxon>
        <taxon>Enterococcus</taxon>
    </lineage>
</organism>
<evidence type="ECO:0000256" key="6">
    <source>
        <dbReference type="ARBA" id="ARBA00050313"/>
    </source>
</evidence>
<keyword evidence="9" id="KW-1185">Reference proteome</keyword>
<gene>
    <name evidence="8" type="ORF">RV00_GL000782</name>
</gene>
<dbReference type="Pfam" id="PF01048">
    <property type="entry name" value="PNP_UDP_1"/>
    <property type="match status" value="1"/>
</dbReference>
<feature type="domain" description="Nucleoside phosphorylase" evidence="7">
    <location>
        <begin position="2"/>
        <end position="226"/>
    </location>
</feature>
<keyword evidence="4" id="KW-0378">Hydrolase</keyword>
<dbReference type="AlphaFoldDB" id="A0A1L8SRT9"/>
<dbReference type="PANTHER" id="PTHR46832">
    <property type="entry name" value="5'-METHYLTHIOADENOSINE/S-ADENOSYLHOMOCYSTEINE NUCLEOSIDASE"/>
    <property type="match status" value="1"/>
</dbReference>
<dbReference type="GO" id="GO:0019509">
    <property type="term" value="P:L-methionine salvage from methylthioadenosine"/>
    <property type="evidence" value="ECO:0007669"/>
    <property type="project" value="UniProtKB-UniPathway"/>
</dbReference>
<dbReference type="SUPFAM" id="SSF53167">
    <property type="entry name" value="Purine and uridine phosphorylases"/>
    <property type="match status" value="1"/>
</dbReference>
<accession>A0A1L8SRT9</accession>
<evidence type="ECO:0000259" key="7">
    <source>
        <dbReference type="Pfam" id="PF01048"/>
    </source>
</evidence>
<dbReference type="RefSeq" id="WP_071863133.1">
    <property type="nucleotide sequence ID" value="NZ_CAURXW010000012.1"/>
</dbReference>
<dbReference type="FunFam" id="3.40.50.1580:FF:000001">
    <property type="entry name" value="MTA/SAH nucleosidase family protein"/>
    <property type="match status" value="1"/>
</dbReference>
<dbReference type="Gene3D" id="3.40.50.1580">
    <property type="entry name" value="Nucleoside phosphorylase domain"/>
    <property type="match status" value="1"/>
</dbReference>
<dbReference type="STRING" id="319970.RV00_GL000782"/>